<gene>
    <name evidence="2" type="ORF">CDV28_10324</name>
</gene>
<accession>A0A521G440</accession>
<reference evidence="2" key="1">
    <citation type="submission" date="2017-07" db="EMBL/GenBank/DDBJ databases">
        <title>The cable genome - Insights into the physiology and evolution of filamentous bacteria capable of sulfide oxidation via long distance electron transfer.</title>
        <authorList>
            <person name="Thorup C."/>
            <person name="Bjerg J.T."/>
            <person name="Schreiber L."/>
            <person name="Nielsen L.P."/>
            <person name="Kjeldsen K.U."/>
            <person name="Boesen T."/>
            <person name="Boggild A."/>
            <person name="Meysman F."/>
            <person name="Geelhoed J."/>
            <person name="Schramm A."/>
        </authorList>
    </citation>
    <scope>NUCLEOTIDE SEQUENCE [LARGE SCALE GENOMIC DNA]</scope>
    <source>
        <strain evidence="2">GS</strain>
    </source>
</reference>
<evidence type="ECO:0000256" key="1">
    <source>
        <dbReference type="SAM" id="MobiDB-lite"/>
    </source>
</evidence>
<dbReference type="AlphaFoldDB" id="A0A521G440"/>
<dbReference type="Proteomes" id="UP000316238">
    <property type="component" value="Unassembled WGS sequence"/>
</dbReference>
<name>A0A521G440_9BACT</name>
<proteinExistence type="predicted"/>
<protein>
    <submittedName>
        <fullName evidence="2">Uncharacterized protein</fullName>
    </submittedName>
</protein>
<keyword evidence="3" id="KW-1185">Reference proteome</keyword>
<comment type="caution">
    <text evidence="2">The sequence shown here is derived from an EMBL/GenBank/DDBJ whole genome shotgun (WGS) entry which is preliminary data.</text>
</comment>
<feature type="region of interest" description="Disordered" evidence="1">
    <location>
        <begin position="1"/>
        <end position="24"/>
    </location>
</feature>
<dbReference type="EMBL" id="NQJD01000003">
    <property type="protein sequence ID" value="TAA75785.1"/>
    <property type="molecule type" value="Genomic_DNA"/>
</dbReference>
<sequence length="61" mass="6387">MQACPASTLAGAANDQCSSRGRTGGIYRQLGKKTKNLCRNPVQEGKILHPGLGMVLESGTD</sequence>
<evidence type="ECO:0000313" key="3">
    <source>
        <dbReference type="Proteomes" id="UP000316238"/>
    </source>
</evidence>
<evidence type="ECO:0000313" key="2">
    <source>
        <dbReference type="EMBL" id="TAA75785.1"/>
    </source>
</evidence>
<organism evidence="2 3">
    <name type="scientific">Candidatus Electronema aureum</name>
    <dbReference type="NCBI Taxonomy" id="2005002"/>
    <lineage>
        <taxon>Bacteria</taxon>
        <taxon>Pseudomonadati</taxon>
        <taxon>Thermodesulfobacteriota</taxon>
        <taxon>Desulfobulbia</taxon>
        <taxon>Desulfobulbales</taxon>
        <taxon>Desulfobulbaceae</taxon>
        <taxon>Candidatus Electronema</taxon>
    </lineage>
</organism>